<dbReference type="EMBL" id="AESD01000343">
    <property type="protein sequence ID" value="EHJ13042.1"/>
    <property type="molecule type" value="Genomic_DNA"/>
</dbReference>
<name>G5J445_CROWT</name>
<proteinExistence type="predicted"/>
<comment type="caution">
    <text evidence="1">The sequence shown here is derived from an EMBL/GenBank/DDBJ whole genome shotgun (WGS) entry which is preliminary data.</text>
</comment>
<dbReference type="RefSeq" id="WP_007310532.1">
    <property type="nucleotide sequence ID" value="NZ_AESD01000343.1"/>
</dbReference>
<evidence type="ECO:0000313" key="1">
    <source>
        <dbReference type="EMBL" id="EHJ13042.1"/>
    </source>
</evidence>
<organism evidence="1 2">
    <name type="scientific">Crocosphaera watsonii WH 0003</name>
    <dbReference type="NCBI Taxonomy" id="423471"/>
    <lineage>
        <taxon>Bacteria</taxon>
        <taxon>Bacillati</taxon>
        <taxon>Cyanobacteriota</taxon>
        <taxon>Cyanophyceae</taxon>
        <taxon>Oscillatoriophycideae</taxon>
        <taxon>Chroococcales</taxon>
        <taxon>Aphanothecaceae</taxon>
        <taxon>Crocosphaera</taxon>
    </lineage>
</organism>
<reference evidence="1 2" key="1">
    <citation type="journal article" date="2011" name="Front. Microbiol.">
        <title>Two Strains of Crocosphaera watsonii with Highly Conserved Genomes are Distinguished by Strain-Specific Features.</title>
        <authorList>
            <person name="Bench S.R."/>
            <person name="Ilikchyan I.N."/>
            <person name="Tripp H.J."/>
            <person name="Zehr J.P."/>
        </authorList>
    </citation>
    <scope>NUCLEOTIDE SEQUENCE [LARGE SCALE GENOMIC DNA]</scope>
    <source>
        <strain evidence="1 2">WH 0003</strain>
    </source>
</reference>
<dbReference type="PATRIC" id="fig|423471.3.peg.2128"/>
<accession>G5J445</accession>
<dbReference type="AlphaFoldDB" id="G5J445"/>
<dbReference type="GeneID" id="88765972"/>
<dbReference type="Proteomes" id="UP000003477">
    <property type="component" value="Unassembled WGS sequence"/>
</dbReference>
<dbReference type="InterPro" id="IPR014951">
    <property type="entry name" value="DUF1822"/>
</dbReference>
<sequence>MMTVYPSSLTLMIPIEPEDHQMAERFSEGCKTFSNTEQVYLTTLAVSVVKSYLKIFDIDSQIRFLKAFNHVPYLLINDQQKLTYQSVLEDESTVQIAVFLPNSLGCALVEINEDMTQGKILGVVDSAVSQWVAIDELNLRSPEQFLSALQ</sequence>
<dbReference type="Pfam" id="PF08852">
    <property type="entry name" value="DUF1822"/>
    <property type="match status" value="1"/>
</dbReference>
<protein>
    <submittedName>
        <fullName evidence="1">Uncharacterized protein</fullName>
    </submittedName>
</protein>
<gene>
    <name evidence="1" type="ORF">CWATWH0003_2268</name>
</gene>
<evidence type="ECO:0000313" key="2">
    <source>
        <dbReference type="Proteomes" id="UP000003477"/>
    </source>
</evidence>